<dbReference type="PROSITE" id="PS51050">
    <property type="entry name" value="ZF_CW"/>
    <property type="match status" value="1"/>
</dbReference>
<sequence length="360" mass="41986">MSQGKNNNQPFCFGSNGSEFDQSFLFQSNQHLFQLFAPEMQQLFLRQLINPNIMQYINQNSQLKDCFQASNLLNFPALMNGIDMLSYLQNPGQSQQQLNVLNNQSQGNSAQKMKNNADNPITVDDDEPAQPTKKCYNVQCKNVGDKKIKSKRHDILFFCDKCSKLYNKGNFCDFCEQVYGSYDDEAGWVQCDQCQKWNHIACEQKYRNQNIENEPETTPYHCLNCSKNIKKTKPVKKPEEPQPPQKQRPIPEQDDARNREKNITFVATKDNKIQYTYRLNLLEEEIKVDLDLLRNSIKKAKKLQMQSPPQIFQQHITSSQQQSQQSQQQQEVQEQSSLGSRSLRRRINQKLNYRDLVGEY</sequence>
<evidence type="ECO:0000256" key="5">
    <source>
        <dbReference type="SAM" id="MobiDB-lite"/>
    </source>
</evidence>
<feature type="domain" description="PHD-type" evidence="6">
    <location>
        <begin position="169"/>
        <end position="228"/>
    </location>
</feature>
<accession>A0A8S1V4R5</accession>
<keyword evidence="1" id="KW-0479">Metal-binding</keyword>
<dbReference type="InterPro" id="IPR001965">
    <property type="entry name" value="Znf_PHD"/>
</dbReference>
<name>A0A8S1V4R5_PAROT</name>
<dbReference type="GO" id="GO:0008270">
    <property type="term" value="F:zinc ion binding"/>
    <property type="evidence" value="ECO:0007669"/>
    <property type="project" value="UniProtKB-KW"/>
</dbReference>
<dbReference type="OMA" id="PTKKCYN"/>
<feature type="compositionally biased region" description="Basic and acidic residues" evidence="5">
    <location>
        <begin position="249"/>
        <end position="262"/>
    </location>
</feature>
<evidence type="ECO:0000313" key="8">
    <source>
        <dbReference type="EMBL" id="CAD8170819.1"/>
    </source>
</evidence>
<evidence type="ECO:0000256" key="2">
    <source>
        <dbReference type="ARBA" id="ARBA00022771"/>
    </source>
</evidence>
<dbReference type="Proteomes" id="UP000683925">
    <property type="component" value="Unassembled WGS sequence"/>
</dbReference>
<dbReference type="EMBL" id="CAJJDP010000056">
    <property type="protein sequence ID" value="CAD8170819.1"/>
    <property type="molecule type" value="Genomic_DNA"/>
</dbReference>
<keyword evidence="9" id="KW-1185">Reference proteome</keyword>
<dbReference type="SMART" id="SM00249">
    <property type="entry name" value="PHD"/>
    <property type="match status" value="1"/>
</dbReference>
<feature type="domain" description="CW-type" evidence="7">
    <location>
        <begin position="182"/>
        <end position="243"/>
    </location>
</feature>
<dbReference type="PROSITE" id="PS50016">
    <property type="entry name" value="ZF_PHD_2"/>
    <property type="match status" value="1"/>
</dbReference>
<proteinExistence type="predicted"/>
<evidence type="ECO:0000256" key="1">
    <source>
        <dbReference type="ARBA" id="ARBA00022723"/>
    </source>
</evidence>
<keyword evidence="2 4" id="KW-0863">Zinc-finger</keyword>
<feature type="compositionally biased region" description="Low complexity" evidence="5">
    <location>
        <begin position="318"/>
        <end position="341"/>
    </location>
</feature>
<feature type="region of interest" description="Disordered" evidence="5">
    <location>
        <begin position="233"/>
        <end position="263"/>
    </location>
</feature>
<evidence type="ECO:0008006" key="10">
    <source>
        <dbReference type="Google" id="ProtNLM"/>
    </source>
</evidence>
<evidence type="ECO:0000259" key="7">
    <source>
        <dbReference type="PROSITE" id="PS51050"/>
    </source>
</evidence>
<gene>
    <name evidence="8" type="ORF">POCTA_138.1.T0570069</name>
</gene>
<dbReference type="PANTHER" id="PTHR34451">
    <property type="entry name" value="PHD FINGER FAMILY PROTEIN"/>
    <property type="match status" value="1"/>
</dbReference>
<keyword evidence="3" id="KW-0862">Zinc</keyword>
<feature type="region of interest" description="Disordered" evidence="5">
    <location>
        <begin position="314"/>
        <end position="345"/>
    </location>
</feature>
<evidence type="ECO:0000256" key="3">
    <source>
        <dbReference type="ARBA" id="ARBA00022833"/>
    </source>
</evidence>
<organism evidence="8 9">
    <name type="scientific">Paramecium octaurelia</name>
    <dbReference type="NCBI Taxonomy" id="43137"/>
    <lineage>
        <taxon>Eukaryota</taxon>
        <taxon>Sar</taxon>
        <taxon>Alveolata</taxon>
        <taxon>Ciliophora</taxon>
        <taxon>Intramacronucleata</taxon>
        <taxon>Oligohymenophorea</taxon>
        <taxon>Peniculida</taxon>
        <taxon>Parameciidae</taxon>
        <taxon>Paramecium</taxon>
    </lineage>
</organism>
<comment type="caution">
    <text evidence="8">The sequence shown here is derived from an EMBL/GenBank/DDBJ whole genome shotgun (WGS) entry which is preliminary data.</text>
</comment>
<dbReference type="AlphaFoldDB" id="A0A8S1V4R5"/>
<protein>
    <recommendedName>
        <fullName evidence="10">PHD-type domain-containing protein</fullName>
    </recommendedName>
</protein>
<dbReference type="InterPro" id="IPR011124">
    <property type="entry name" value="Znf_CW"/>
</dbReference>
<evidence type="ECO:0000313" key="9">
    <source>
        <dbReference type="Proteomes" id="UP000683925"/>
    </source>
</evidence>
<evidence type="ECO:0000259" key="6">
    <source>
        <dbReference type="PROSITE" id="PS50016"/>
    </source>
</evidence>
<dbReference type="PANTHER" id="PTHR34451:SF7">
    <property type="entry name" value="PHD FINGER FAMILY PROTEIN"/>
    <property type="match status" value="1"/>
</dbReference>
<dbReference type="InterPro" id="IPR019787">
    <property type="entry name" value="Znf_PHD-finger"/>
</dbReference>
<dbReference type="OrthoDB" id="308110at2759"/>
<evidence type="ECO:0000256" key="4">
    <source>
        <dbReference type="PROSITE-ProRule" id="PRU00146"/>
    </source>
</evidence>
<reference evidence="8" key="1">
    <citation type="submission" date="2021-01" db="EMBL/GenBank/DDBJ databases">
        <authorList>
            <consortium name="Genoscope - CEA"/>
            <person name="William W."/>
        </authorList>
    </citation>
    <scope>NUCLEOTIDE SEQUENCE</scope>
</reference>